<dbReference type="InterPro" id="IPR037175">
    <property type="entry name" value="KFase_sf"/>
</dbReference>
<dbReference type="SUPFAM" id="SSF102198">
    <property type="entry name" value="Putative cyclase"/>
    <property type="match status" value="1"/>
</dbReference>
<proteinExistence type="predicted"/>
<dbReference type="OrthoDB" id="9796085at2"/>
<protein>
    <submittedName>
        <fullName evidence="1">Cyclase</fullName>
    </submittedName>
</protein>
<dbReference type="RefSeq" id="WP_046217409.1">
    <property type="nucleotide sequence ID" value="NZ_CP011974.1"/>
</dbReference>
<dbReference type="PANTHER" id="PTHR31118:SF32">
    <property type="entry name" value="KYNURENINE FORMAMIDASE"/>
    <property type="match status" value="1"/>
</dbReference>
<dbReference type="PANTHER" id="PTHR31118">
    <property type="entry name" value="CYCLASE-LIKE PROTEIN 2"/>
    <property type="match status" value="1"/>
</dbReference>
<reference evidence="1 2" key="1">
    <citation type="journal article" date="2015" name="PLoS ONE">
        <title>Genome Sequence of Bacillus endophyticus and Analysis of Its Companion Mechanism in the Ketogulonigenium vulgare-Bacillus Strain Consortium.</title>
        <authorList>
            <person name="Jia N."/>
            <person name="Du J."/>
            <person name="Ding M.Z."/>
            <person name="Gao F."/>
            <person name="Yuan Y.J."/>
        </authorList>
    </citation>
    <scope>NUCLEOTIDE SEQUENCE [LARGE SCALE GENOMIC DNA]</scope>
    <source>
        <strain evidence="1 2">Hbe603</strain>
    </source>
</reference>
<dbReference type="GO" id="GO:0004061">
    <property type="term" value="F:arylformamidase activity"/>
    <property type="evidence" value="ECO:0007669"/>
    <property type="project" value="InterPro"/>
</dbReference>
<dbReference type="GO" id="GO:0019441">
    <property type="term" value="P:L-tryptophan catabolic process to kynurenine"/>
    <property type="evidence" value="ECO:0007669"/>
    <property type="project" value="InterPro"/>
</dbReference>
<keyword evidence="2" id="KW-1185">Reference proteome</keyword>
<dbReference type="EMBL" id="CP011974">
    <property type="protein sequence ID" value="AKO92939.1"/>
    <property type="molecule type" value="Genomic_DNA"/>
</dbReference>
<sequence>MKRKKYIDLSHTIQDGIITYKGLPAPIICDYLSREESRKHYGEGTEFQIGKIEMVSNTGTYIDVPFHRYANGKDLSEIPIDKMAGLEGVTIHIDKNKKEINEDVFYDLDIEGKAVLIHTGWDQYWNTDQYFENHPYLTEKAAQYLVDKKAALVGIDSVNIDNTSGKDRPVHTTLLGKEIFIVEHLCNLKQISTENFLFYAVSPKIKDFGTFPVRAFAEIPNKL</sequence>
<dbReference type="GeneID" id="93701742"/>
<accession>A0A1X7EHV9</accession>
<dbReference type="PATRIC" id="fig|135735.6.peg.2764"/>
<dbReference type="AlphaFoldDB" id="A0A1X7EHV9"/>
<gene>
    <name evidence="1" type="ORF">BEH_13095</name>
</gene>
<dbReference type="Pfam" id="PF04199">
    <property type="entry name" value="Cyclase"/>
    <property type="match status" value="1"/>
</dbReference>
<dbReference type="Gene3D" id="3.50.30.50">
    <property type="entry name" value="Putative cyclase"/>
    <property type="match status" value="1"/>
</dbReference>
<accession>A0A0H4KKV6</accession>
<name>A0A1X7EHV9_9BACI</name>
<organism evidence="1 2">
    <name type="scientific">Priestia filamentosa</name>
    <dbReference type="NCBI Taxonomy" id="1402861"/>
    <lineage>
        <taxon>Bacteria</taxon>
        <taxon>Bacillati</taxon>
        <taxon>Bacillota</taxon>
        <taxon>Bacilli</taxon>
        <taxon>Bacillales</taxon>
        <taxon>Bacillaceae</taxon>
        <taxon>Priestia</taxon>
    </lineage>
</organism>
<dbReference type="Proteomes" id="UP000036202">
    <property type="component" value="Chromosome"/>
</dbReference>
<dbReference type="KEGG" id="beo:BEH_13095"/>
<evidence type="ECO:0000313" key="1">
    <source>
        <dbReference type="EMBL" id="AKO92939.1"/>
    </source>
</evidence>
<evidence type="ECO:0000313" key="2">
    <source>
        <dbReference type="Proteomes" id="UP000036202"/>
    </source>
</evidence>
<reference evidence="2" key="2">
    <citation type="submission" date="2015-06" db="EMBL/GenBank/DDBJ databases">
        <title>Genome Sequence of Bacillus endophyticus and Analysis of its Companion Mechanism in the Ketogulonigenium vulgare-Bacillus strain Consortium.</title>
        <authorList>
            <person name="Jia N."/>
            <person name="Du J."/>
            <person name="Ding M.-Z."/>
            <person name="Gao F."/>
            <person name="Yuan Y.-J."/>
        </authorList>
    </citation>
    <scope>NUCLEOTIDE SEQUENCE [LARGE SCALE GENOMIC DNA]</scope>
    <source>
        <strain evidence="2">Hbe603</strain>
    </source>
</reference>
<dbReference type="InterPro" id="IPR007325">
    <property type="entry name" value="KFase/CYL"/>
</dbReference>